<keyword evidence="4 5" id="KW-0720">Serine protease</keyword>
<reference evidence="12" key="1">
    <citation type="submission" date="2020-01" db="EMBL/GenBank/DDBJ databases">
        <title>Development of genomics and gene disruption for Polysphondylium violaceum indicates a role for the polyketide synthase stlB in stalk morphogenesis.</title>
        <authorList>
            <person name="Narita B."/>
            <person name="Kawabe Y."/>
            <person name="Kin K."/>
            <person name="Saito T."/>
            <person name="Gibbs R."/>
            <person name="Kuspa A."/>
            <person name="Muzny D."/>
            <person name="Queller D."/>
            <person name="Richards S."/>
            <person name="Strassman J."/>
            <person name="Sucgang R."/>
            <person name="Worley K."/>
            <person name="Schaap P."/>
        </authorList>
    </citation>
    <scope>NUCLEOTIDE SEQUENCE</scope>
    <source>
        <strain evidence="12">QSvi11</strain>
    </source>
</reference>
<dbReference type="Pfam" id="PF23090">
    <property type="entry name" value="MBTPS1_4th"/>
    <property type="match status" value="2"/>
</dbReference>
<evidence type="ECO:0000256" key="5">
    <source>
        <dbReference type="PROSITE-ProRule" id="PRU01240"/>
    </source>
</evidence>
<keyword evidence="7" id="KW-0472">Membrane</keyword>
<feature type="active site" description="Charge relay system" evidence="5">
    <location>
        <position position="520"/>
    </location>
</feature>
<evidence type="ECO:0000259" key="8">
    <source>
        <dbReference type="Pfam" id="PF00082"/>
    </source>
</evidence>
<feature type="domain" description="MBTPS1 fourth" evidence="10">
    <location>
        <begin position="723"/>
        <end position="924"/>
    </location>
</feature>
<keyword evidence="7" id="KW-1133">Transmembrane helix</keyword>
<feature type="domain" description="Membrane-bound transcription factor site-1 protease-like N-terminal" evidence="9">
    <location>
        <begin position="95"/>
        <end position="164"/>
    </location>
</feature>
<feature type="region of interest" description="Disordered" evidence="6">
    <location>
        <begin position="235"/>
        <end position="262"/>
    </location>
</feature>
<protein>
    <recommendedName>
        <fullName evidence="14">Peptidase S8/S53 domain-containing protein</fullName>
    </recommendedName>
</protein>
<feature type="compositionally biased region" description="Low complexity" evidence="6">
    <location>
        <begin position="245"/>
        <end position="254"/>
    </location>
</feature>
<evidence type="ECO:0000259" key="10">
    <source>
        <dbReference type="Pfam" id="PF23090"/>
    </source>
</evidence>
<evidence type="ECO:0000256" key="4">
    <source>
        <dbReference type="ARBA" id="ARBA00022825"/>
    </source>
</evidence>
<dbReference type="GO" id="GO:0006508">
    <property type="term" value="P:proteolysis"/>
    <property type="evidence" value="ECO:0007669"/>
    <property type="project" value="UniProtKB-KW"/>
</dbReference>
<evidence type="ECO:0000256" key="2">
    <source>
        <dbReference type="ARBA" id="ARBA00022670"/>
    </source>
</evidence>
<accession>A0A8J4V7K9</accession>
<keyword evidence="3 5" id="KW-0378">Hydrolase</keyword>
<dbReference type="Pfam" id="PF23094">
    <property type="entry name" value="MBTPS1_3rd"/>
    <property type="match status" value="1"/>
</dbReference>
<gene>
    <name evidence="12" type="ORF">CYY_004623</name>
</gene>
<feature type="region of interest" description="Disordered" evidence="6">
    <location>
        <begin position="1211"/>
        <end position="1239"/>
    </location>
</feature>
<feature type="region of interest" description="Disordered" evidence="6">
    <location>
        <begin position="68"/>
        <end position="90"/>
    </location>
</feature>
<feature type="domain" description="Peptidase S8/S53" evidence="8">
    <location>
        <begin position="312"/>
        <end position="572"/>
    </location>
</feature>
<proteinExistence type="inferred from homology"/>
<dbReference type="PANTHER" id="PTHR43806">
    <property type="entry name" value="PEPTIDASE S8"/>
    <property type="match status" value="1"/>
</dbReference>
<feature type="transmembrane region" description="Helical" evidence="7">
    <location>
        <begin position="1181"/>
        <end position="1201"/>
    </location>
</feature>
<evidence type="ECO:0000313" key="12">
    <source>
        <dbReference type="EMBL" id="KAF2074054.1"/>
    </source>
</evidence>
<keyword evidence="2 5" id="KW-0645">Protease</keyword>
<dbReference type="PANTHER" id="PTHR43806:SF7">
    <property type="entry name" value="MEMBRANE-BOUND TRANSCRIPTION FACTOR SITE-1 PROTEASE"/>
    <property type="match status" value="1"/>
</dbReference>
<dbReference type="InterPro" id="IPR057060">
    <property type="entry name" value="MBTPS1_3rd"/>
</dbReference>
<feature type="transmembrane region" description="Helical" evidence="7">
    <location>
        <begin position="20"/>
        <end position="37"/>
    </location>
</feature>
<feature type="region of interest" description="Disordered" evidence="6">
    <location>
        <begin position="990"/>
        <end position="1013"/>
    </location>
</feature>
<dbReference type="GO" id="GO:0004252">
    <property type="term" value="F:serine-type endopeptidase activity"/>
    <property type="evidence" value="ECO:0007669"/>
    <property type="project" value="UniProtKB-UniRule"/>
</dbReference>
<dbReference type="InterPro" id="IPR055143">
    <property type="entry name" value="MBTP1_N"/>
</dbReference>
<dbReference type="OrthoDB" id="1740355at2759"/>
<evidence type="ECO:0008006" key="14">
    <source>
        <dbReference type="Google" id="ProtNLM"/>
    </source>
</evidence>
<feature type="domain" description="MBTPS1 fourth" evidence="10">
    <location>
        <begin position="995"/>
        <end position="1069"/>
    </location>
</feature>
<comment type="similarity">
    <text evidence="1 5">Belongs to the peptidase S8 family.</text>
</comment>
<evidence type="ECO:0000256" key="3">
    <source>
        <dbReference type="ARBA" id="ARBA00022801"/>
    </source>
</evidence>
<feature type="active site" description="Charge relay system" evidence="5">
    <location>
        <position position="355"/>
    </location>
</feature>
<dbReference type="InterPro" id="IPR036852">
    <property type="entry name" value="Peptidase_S8/S53_dom_sf"/>
</dbReference>
<evidence type="ECO:0000259" key="9">
    <source>
        <dbReference type="Pfam" id="PF23001"/>
    </source>
</evidence>
<keyword evidence="7" id="KW-0812">Transmembrane</keyword>
<dbReference type="Proteomes" id="UP000695562">
    <property type="component" value="Unassembled WGS sequence"/>
</dbReference>
<feature type="compositionally biased region" description="Low complexity" evidence="6">
    <location>
        <begin position="68"/>
        <end position="84"/>
    </location>
</feature>
<dbReference type="EMBL" id="AJWJ01000167">
    <property type="protein sequence ID" value="KAF2074054.1"/>
    <property type="molecule type" value="Genomic_DNA"/>
</dbReference>
<evidence type="ECO:0000259" key="11">
    <source>
        <dbReference type="Pfam" id="PF23094"/>
    </source>
</evidence>
<name>A0A8J4V7K9_9MYCE</name>
<dbReference type="PROSITE" id="PS00137">
    <property type="entry name" value="SUBTILASE_HIS"/>
    <property type="match status" value="1"/>
</dbReference>
<dbReference type="InterPro" id="IPR057032">
    <property type="entry name" value="MBTPS1_4th"/>
</dbReference>
<feature type="domain" description="MBTPS1 third" evidence="11">
    <location>
        <begin position="593"/>
        <end position="722"/>
    </location>
</feature>
<evidence type="ECO:0000256" key="1">
    <source>
        <dbReference type="ARBA" id="ARBA00011073"/>
    </source>
</evidence>
<comment type="caution">
    <text evidence="12">The sequence shown here is derived from an EMBL/GenBank/DDBJ whole genome shotgun (WGS) entry which is preliminary data.</text>
</comment>
<dbReference type="Pfam" id="PF00082">
    <property type="entry name" value="Peptidase_S8"/>
    <property type="match status" value="1"/>
</dbReference>
<organism evidence="12 13">
    <name type="scientific">Polysphondylium violaceum</name>
    <dbReference type="NCBI Taxonomy" id="133409"/>
    <lineage>
        <taxon>Eukaryota</taxon>
        <taxon>Amoebozoa</taxon>
        <taxon>Evosea</taxon>
        <taxon>Eumycetozoa</taxon>
        <taxon>Dictyostelia</taxon>
        <taxon>Dictyosteliales</taxon>
        <taxon>Dictyosteliaceae</taxon>
        <taxon>Polysphondylium</taxon>
    </lineage>
</organism>
<dbReference type="InterPro" id="IPR000209">
    <property type="entry name" value="Peptidase_S8/S53_dom"/>
</dbReference>
<feature type="compositionally biased region" description="Low complexity" evidence="6">
    <location>
        <begin position="950"/>
        <end position="959"/>
    </location>
</feature>
<feature type="compositionally biased region" description="Low complexity" evidence="6">
    <location>
        <begin position="180"/>
        <end position="191"/>
    </location>
</feature>
<evidence type="ECO:0000256" key="6">
    <source>
        <dbReference type="SAM" id="MobiDB-lite"/>
    </source>
</evidence>
<feature type="region of interest" description="Disordered" evidence="6">
    <location>
        <begin position="944"/>
        <end position="973"/>
    </location>
</feature>
<feature type="active site" description="Charge relay system" evidence="5">
    <location>
        <position position="321"/>
    </location>
</feature>
<dbReference type="Pfam" id="PF23001">
    <property type="entry name" value="MBTP1_N"/>
    <property type="match status" value="1"/>
</dbReference>
<evidence type="ECO:0000313" key="13">
    <source>
        <dbReference type="Proteomes" id="UP000695562"/>
    </source>
</evidence>
<dbReference type="InterPro" id="IPR023828">
    <property type="entry name" value="Peptidase_S8_Ser-AS"/>
</dbReference>
<dbReference type="PRINTS" id="PR00723">
    <property type="entry name" value="SUBTILISIN"/>
</dbReference>
<dbReference type="GO" id="GO:0005794">
    <property type="term" value="C:Golgi apparatus"/>
    <property type="evidence" value="ECO:0007669"/>
    <property type="project" value="TreeGrafter"/>
</dbReference>
<dbReference type="Gene3D" id="3.40.50.200">
    <property type="entry name" value="Peptidase S8/S53 domain"/>
    <property type="match status" value="1"/>
</dbReference>
<dbReference type="SUPFAM" id="SSF52743">
    <property type="entry name" value="Subtilisin-like"/>
    <property type="match status" value="1"/>
</dbReference>
<dbReference type="PROSITE" id="PS00138">
    <property type="entry name" value="SUBTILASE_SER"/>
    <property type="match status" value="1"/>
</dbReference>
<keyword evidence="13" id="KW-1185">Reference proteome</keyword>
<dbReference type="InterPro" id="IPR022398">
    <property type="entry name" value="Peptidase_S8_His-AS"/>
</dbReference>
<dbReference type="PROSITE" id="PS51892">
    <property type="entry name" value="SUBTILASE"/>
    <property type="match status" value="1"/>
</dbReference>
<sequence>MDISKVAQQYNGIGHTRRTILLLSAIVFILCFVIQPSQCTYVSNSNSSNNYDLFDQFLNNINSNSTSKSTTYSSVGNGNSNSNNRKQQQLNKKKIIEKEYIIMFKEYIDQKEHFNIINNIVKDQSNDHHIHWKIVPRNNPASKFPSDFALVSLSIVDEEQHQQQQQESEFKFTSSYKSCSGGRSNGNSNSNDRMDRSNTIFQSFINILKERSSLIKYIIPEKMIVDSLKKWQTVEQQDGNDDNNGDTGSNGDGNVSSADINGNYKGRFHAEIPNISSLDQNRFSTFRTLKSFTPQVTDKFNAQVLWHSNVTGKGTKVAIFDTGLKKNNPNFRNVAQISIWTNDPKEDKDQDLLGHGTFVAGIVASQNDDCPGLAPDTELHIYKVFNSAKVSFTSWFLDAFNHAIMSGINVLNLSIGGPDFMDRPFVEKVWEMSANNIIVVSAIGNDGPLYGTLNNPADQLDVIGVGGIDYDDNIASFSSRGMTTWEIPEGYGRVKPDVVAYAQNVLGLRSSGCKTLSGTSFASPIVTGAISLLVSSVSNKQHVNPASIKQVLIESAERIGRPTFNIFEQGHGKLNLLGAYKQLQNYIPKVSFSPSFIDFTNCPYMWPYCTQPLYHSAMPVIVNATIMNGMSVSSEISKTPVWHPGKNGEHLNVSFSFEKKIWPWVGHMGVFFTVPEKSSNFNGIAEGYIEVVVTSPPPADGSSLLPRVRTLSLPVRIPIIPKPARHRRILWDQFHNLKYPTGFFPKDSLDSGDPFDWNGDHIHTNFKDLYNRLKQLGYYVEVISTPLTCFDPQNYGTLLIVDPEDEFFPAEIKKIEEDVRNYGLNLVVFADWYNTAVMKKIEFDDDNTNQRWYPGTGGSNIPAINDFLSVFGIYLGDSIYDSRDNPVMINEKLLNYSSGSSIIGFPAGGKIIERELYDLTRKLLKQRDVSPTVPILGFYKPPIMVDENESSGSSSSSSSIEDKTMMDQQTSSLSTKDFQNLEINLDNSIQQDQDQQDQQQQQQKQGYSFSDQQQQQQRKSSLPLFKSGQVVVFGDSNCLDEAYRDFGDCNWLLEDILSVLESGNDESVVKYFPDIHHLELPLLPMSKIIQNSVELPERSLSPGSTREMQKFSRVMNPNNIHLLTTCSYHPQSRPEPYFWLDSEKYINISWADRHQVIPSLIIPYTSVKEKVLTTEEIKSQYVIPGYIFICFVVILLIVMFVRTTRSQNGKLPTNIINNSGGGGSSKGLNSPPSSPITVPLLGRFVKPEEEKV</sequence>
<dbReference type="AlphaFoldDB" id="A0A8J4V7K9"/>
<dbReference type="InterPro" id="IPR050131">
    <property type="entry name" value="Peptidase_S8_subtilisin-like"/>
</dbReference>
<evidence type="ECO:0000256" key="7">
    <source>
        <dbReference type="SAM" id="Phobius"/>
    </source>
</evidence>
<feature type="region of interest" description="Disordered" evidence="6">
    <location>
        <begin position="160"/>
        <end position="195"/>
    </location>
</feature>
<dbReference type="InterPro" id="IPR015500">
    <property type="entry name" value="Peptidase_S8_subtilisin-rel"/>
</dbReference>